<sequence length="124" mass="13271">MHNEVPTGEPAKVFTGIRDVPIYAGESSTGNRLPGGPYRAPELIAIGMIVLPALWWFRTHEGSGFGVLGGAAVAAVLVTVILRMVLPKRRPSLSARASFALKTILPKHACAARQRTRSDDGAQR</sequence>
<dbReference type="PATRIC" id="fig|710421.3.peg.5513"/>
<dbReference type="EMBL" id="CP003054">
    <property type="protein sequence ID" value="AFM20193.1"/>
    <property type="molecule type" value="Genomic_DNA"/>
</dbReference>
<evidence type="ECO:0000313" key="3">
    <source>
        <dbReference type="Proteomes" id="UP000006057"/>
    </source>
</evidence>
<feature type="transmembrane region" description="Helical" evidence="1">
    <location>
        <begin position="63"/>
        <end position="86"/>
    </location>
</feature>
<dbReference type="RefSeq" id="WP_014805482.1">
    <property type="nucleotide sequence ID" value="NC_018022.1"/>
</dbReference>
<dbReference type="KEGG" id="mcb:Mycch_5528"/>
<evidence type="ECO:0000256" key="1">
    <source>
        <dbReference type="SAM" id="Phobius"/>
    </source>
</evidence>
<dbReference type="OrthoDB" id="4725517at2"/>
<feature type="transmembrane region" description="Helical" evidence="1">
    <location>
        <begin position="40"/>
        <end position="57"/>
    </location>
</feature>
<dbReference type="Proteomes" id="UP000006057">
    <property type="component" value="Plasmid pMYCCH.01"/>
</dbReference>
<protein>
    <submittedName>
        <fullName evidence="2">Uncharacterized protein</fullName>
    </submittedName>
</protein>
<reference evidence="2 3" key="1">
    <citation type="submission" date="2012-06" db="EMBL/GenBank/DDBJ databases">
        <title>Complete sequence of plasmid 1 of Mycobacterium chubuense NBB4.</title>
        <authorList>
            <consortium name="US DOE Joint Genome Institute"/>
            <person name="Lucas S."/>
            <person name="Han J."/>
            <person name="Lapidus A."/>
            <person name="Cheng J.-F."/>
            <person name="Goodwin L."/>
            <person name="Pitluck S."/>
            <person name="Peters L."/>
            <person name="Mikhailova N."/>
            <person name="Teshima H."/>
            <person name="Detter J.C."/>
            <person name="Han C."/>
            <person name="Tapia R."/>
            <person name="Land M."/>
            <person name="Hauser L."/>
            <person name="Kyrpides N."/>
            <person name="Ivanova N."/>
            <person name="Pagani I."/>
            <person name="Mattes T."/>
            <person name="Holmes A."/>
            <person name="Rutledge P."/>
            <person name="Paulsen I."/>
            <person name="Coleman N."/>
            <person name="Woyke T."/>
        </authorList>
    </citation>
    <scope>NUCLEOTIDE SEQUENCE [LARGE SCALE GENOMIC DNA]</scope>
    <source>
        <strain evidence="2 3">NBB4</strain>
        <plasmid evidence="2 3">pMYCCH.01</plasmid>
    </source>
</reference>
<accession>I4BSD6</accession>
<name>I4BSD6_MYCCN</name>
<evidence type="ECO:0000313" key="2">
    <source>
        <dbReference type="EMBL" id="AFM20193.1"/>
    </source>
</evidence>
<gene>
    <name evidence="2" type="ordered locus">Mycch_5528</name>
</gene>
<keyword evidence="1" id="KW-0472">Membrane</keyword>
<keyword evidence="2" id="KW-0614">Plasmid</keyword>
<dbReference type="HOGENOM" id="CLU_2001325_0_0_11"/>
<organism evidence="2 3">
    <name type="scientific">Mycolicibacterium chubuense (strain NBB4)</name>
    <name type="common">Mycobacterium chubuense</name>
    <dbReference type="NCBI Taxonomy" id="710421"/>
    <lineage>
        <taxon>Bacteria</taxon>
        <taxon>Bacillati</taxon>
        <taxon>Actinomycetota</taxon>
        <taxon>Actinomycetes</taxon>
        <taxon>Mycobacteriales</taxon>
        <taxon>Mycobacteriaceae</taxon>
        <taxon>Mycolicibacterium</taxon>
    </lineage>
</organism>
<keyword evidence="1" id="KW-1133">Transmembrane helix</keyword>
<geneLocation type="plasmid" evidence="2 3">
    <name>pMYCCH.01</name>
</geneLocation>
<proteinExistence type="predicted"/>
<dbReference type="AlphaFoldDB" id="I4BSD6"/>
<keyword evidence="3" id="KW-1185">Reference proteome</keyword>
<keyword evidence="1" id="KW-0812">Transmembrane</keyword>